<evidence type="ECO:0000259" key="2">
    <source>
        <dbReference type="PROSITE" id="PS50238"/>
    </source>
</evidence>
<dbReference type="CDD" id="cd00159">
    <property type="entry name" value="RhoGAP"/>
    <property type="match status" value="1"/>
</dbReference>
<feature type="region of interest" description="Disordered" evidence="1">
    <location>
        <begin position="500"/>
        <end position="535"/>
    </location>
</feature>
<evidence type="ECO:0000256" key="1">
    <source>
        <dbReference type="SAM" id="MobiDB-lite"/>
    </source>
</evidence>
<accession>A0A0D6LGY7</accession>
<evidence type="ECO:0000313" key="3">
    <source>
        <dbReference type="EMBL" id="EPB71315.1"/>
    </source>
</evidence>
<feature type="domain" description="Rho-GAP" evidence="2">
    <location>
        <begin position="34"/>
        <end position="225"/>
    </location>
</feature>
<proteinExistence type="predicted"/>
<sequence length="577" mass="63888">MTVVASYGMVLCGNSSDDLSQRYRGRIEKVKFGVPINEAFAHDIPATLLVLLLKVNKEGPLKKDIWRAPGNQAQVRKLSHIMQHGRLVNIANFSVYTAASVIKKFLSKLPGGIFGMENEQVLFNSALHNTDADKQRQVFYRIFCSLPVPSQHLLVLLFGTFRTVADSSEIYGTKMSPDAIAISVAPSLFHSCIHDGRQVKVEDVQRFKLASEVVKNIITSFGHTNLFPRECYEFYARITGRTLRVDENWLFTFQFPSSVASSAAFSAMAAKCAGAYSLAALHLEGDAFEPAVVVQRLETVGNEGISSGMIHRTCSLNRHPLAHTTDHPKRPPTGSFCCVGVSEFVDLKQSISWTVSQQGVALSARTEGEGFGDCSYEEPSMLTASLTNRLSSSVGEVLHETSTIDQERCEPDFLRPLTACGGDSSRSFTYLEWVHENQARRMRSRSEWFLSPTVPSKSSSHAHEGGVFTLTSIPGPFTFTQENTKKDPEASGMASLIQRKPSNVGPRVERLSQSKKGRQLLEHSLDSQDPPILASQRAGSKPMYARPFAHSLGGETWLVEVISDEIWKKKRSMKKKH</sequence>
<dbReference type="EMBL" id="KE125120">
    <property type="protein sequence ID" value="EPB71315.1"/>
    <property type="molecule type" value="Genomic_DNA"/>
</dbReference>
<dbReference type="GO" id="GO:0005096">
    <property type="term" value="F:GTPase activator activity"/>
    <property type="evidence" value="ECO:0007669"/>
    <property type="project" value="TreeGrafter"/>
</dbReference>
<protein>
    <submittedName>
        <fullName evidence="3">RhoGAP domain protein</fullName>
    </submittedName>
</protein>
<dbReference type="AlphaFoldDB" id="A0A0D6LGY7"/>
<dbReference type="FunFam" id="1.10.555.10:FF:000032">
    <property type="entry name" value="Uncharacterized protein, isoform E"/>
    <property type="match status" value="1"/>
</dbReference>
<dbReference type="Pfam" id="PF00620">
    <property type="entry name" value="RhoGAP"/>
    <property type="match status" value="1"/>
</dbReference>
<reference evidence="3 4" key="1">
    <citation type="submission" date="2013-05" db="EMBL/GenBank/DDBJ databases">
        <title>Draft genome of the parasitic nematode Anyclostoma ceylanicum.</title>
        <authorList>
            <person name="Mitreva M."/>
        </authorList>
    </citation>
    <scope>NUCLEOTIDE SEQUENCE [LARGE SCALE GENOMIC DNA]</scope>
</reference>
<dbReference type="GO" id="GO:0007165">
    <property type="term" value="P:signal transduction"/>
    <property type="evidence" value="ECO:0007669"/>
    <property type="project" value="InterPro"/>
</dbReference>
<dbReference type="InterPro" id="IPR000198">
    <property type="entry name" value="RhoGAP_dom"/>
</dbReference>
<dbReference type="PANTHER" id="PTHR23179">
    <property type="entry name" value="T-CELL ACTIVATION RHO GTPASE ACTIVATING PROTEIN-RELATED"/>
    <property type="match status" value="1"/>
</dbReference>
<dbReference type="SUPFAM" id="SSF48350">
    <property type="entry name" value="GTPase activation domain, GAP"/>
    <property type="match status" value="1"/>
</dbReference>
<gene>
    <name evidence="3" type="ORF">ANCCEY_09603</name>
</gene>
<dbReference type="PANTHER" id="PTHR23179:SF27">
    <property type="entry name" value="RHO GTPASE ACTIVATING PROTEIN AT 71E, ISOFORM D"/>
    <property type="match status" value="1"/>
</dbReference>
<organism evidence="3 4">
    <name type="scientific">Ancylostoma ceylanicum</name>
    <dbReference type="NCBI Taxonomy" id="53326"/>
    <lineage>
        <taxon>Eukaryota</taxon>
        <taxon>Metazoa</taxon>
        <taxon>Ecdysozoa</taxon>
        <taxon>Nematoda</taxon>
        <taxon>Chromadorea</taxon>
        <taxon>Rhabditida</taxon>
        <taxon>Rhabditina</taxon>
        <taxon>Rhabditomorpha</taxon>
        <taxon>Strongyloidea</taxon>
        <taxon>Ancylostomatidae</taxon>
        <taxon>Ancylostomatinae</taxon>
        <taxon>Ancylostoma</taxon>
    </lineage>
</organism>
<dbReference type="Gene3D" id="1.10.555.10">
    <property type="entry name" value="Rho GTPase activation protein"/>
    <property type="match status" value="1"/>
</dbReference>
<dbReference type="InterPro" id="IPR008936">
    <property type="entry name" value="Rho_GTPase_activation_prot"/>
</dbReference>
<dbReference type="PROSITE" id="PS50238">
    <property type="entry name" value="RHOGAP"/>
    <property type="match status" value="1"/>
</dbReference>
<dbReference type="SMART" id="SM00324">
    <property type="entry name" value="RhoGAP"/>
    <property type="match status" value="1"/>
</dbReference>
<dbReference type="Proteomes" id="UP000054495">
    <property type="component" value="Unassembled WGS sequence"/>
</dbReference>
<name>A0A0D6LGY7_9BILA</name>
<keyword evidence="4" id="KW-1185">Reference proteome</keyword>
<evidence type="ECO:0000313" key="4">
    <source>
        <dbReference type="Proteomes" id="UP000054495"/>
    </source>
</evidence>